<keyword evidence="4" id="KW-1003">Cell membrane</keyword>
<feature type="transmembrane region" description="Helical" evidence="8">
    <location>
        <begin position="301"/>
        <end position="327"/>
    </location>
</feature>
<dbReference type="Pfam" id="PF01594">
    <property type="entry name" value="AI-2E_transport"/>
    <property type="match status" value="1"/>
</dbReference>
<keyword evidence="3" id="KW-0813">Transport</keyword>
<evidence type="ECO:0000256" key="5">
    <source>
        <dbReference type="ARBA" id="ARBA00022692"/>
    </source>
</evidence>
<sequence length="355" mass="40253">MSATKIDHTRVNKTLLTIFLVTLLMYLGKTFLIPVAIAAFFSMLLFPVMHKLQRLKVRKPVAALASILLLLLVLGAIGTLLYFQTVRLEADLPRLEERIQVKTNSLQWLLYETTDLTRLEQDAILEAKKADIAKALFKSIRDILMGGFAILLFVFIVLTYTFFFLVYQQKIQNFLVQLKVFENKKAAKVMLARISRIIHNYLKGVLTVTFTIGFLYALGFWAMGMEHAILFALLAALPRIIPYFGSFLGIAFPIAFTLLTKDSLWFPVMVLLLFMVSQVLSTNILTPYITGSRVKLNPMAIILVILFGKLIWGIAGMILFVPLFATIKVILDEIPRFNPYAYVLGKEYEEAPEPS</sequence>
<evidence type="ECO:0000256" key="4">
    <source>
        <dbReference type="ARBA" id="ARBA00022475"/>
    </source>
</evidence>
<accession>A0ABW5IHA2</accession>
<feature type="transmembrane region" description="Helical" evidence="8">
    <location>
        <begin position="264"/>
        <end position="289"/>
    </location>
</feature>
<dbReference type="RefSeq" id="WP_377502024.1">
    <property type="nucleotide sequence ID" value="NZ_JBHULU010000001.1"/>
</dbReference>
<feature type="transmembrane region" description="Helical" evidence="8">
    <location>
        <begin position="228"/>
        <end position="252"/>
    </location>
</feature>
<evidence type="ECO:0000256" key="6">
    <source>
        <dbReference type="ARBA" id="ARBA00022989"/>
    </source>
</evidence>
<feature type="transmembrane region" description="Helical" evidence="8">
    <location>
        <begin position="143"/>
        <end position="167"/>
    </location>
</feature>
<organism evidence="9 10">
    <name type="scientific">Pontibacter locisalis</name>
    <dbReference type="NCBI Taxonomy" id="1719035"/>
    <lineage>
        <taxon>Bacteria</taxon>
        <taxon>Pseudomonadati</taxon>
        <taxon>Bacteroidota</taxon>
        <taxon>Cytophagia</taxon>
        <taxon>Cytophagales</taxon>
        <taxon>Hymenobacteraceae</taxon>
        <taxon>Pontibacter</taxon>
    </lineage>
</organism>
<comment type="caution">
    <text evidence="9">The sequence shown here is derived from an EMBL/GenBank/DDBJ whole genome shotgun (WGS) entry which is preliminary data.</text>
</comment>
<feature type="transmembrane region" description="Helical" evidence="8">
    <location>
        <begin position="61"/>
        <end position="83"/>
    </location>
</feature>
<keyword evidence="5 8" id="KW-0812">Transmembrane</keyword>
<dbReference type="EMBL" id="JBHULU010000001">
    <property type="protein sequence ID" value="MFD2512267.1"/>
    <property type="molecule type" value="Genomic_DNA"/>
</dbReference>
<name>A0ABW5IHA2_9BACT</name>
<proteinExistence type="inferred from homology"/>
<keyword evidence="10" id="KW-1185">Reference proteome</keyword>
<evidence type="ECO:0000256" key="1">
    <source>
        <dbReference type="ARBA" id="ARBA00004651"/>
    </source>
</evidence>
<keyword evidence="7 8" id="KW-0472">Membrane</keyword>
<dbReference type="PANTHER" id="PTHR21716">
    <property type="entry name" value="TRANSMEMBRANE PROTEIN"/>
    <property type="match status" value="1"/>
</dbReference>
<evidence type="ECO:0000256" key="8">
    <source>
        <dbReference type="SAM" id="Phobius"/>
    </source>
</evidence>
<gene>
    <name evidence="9" type="ORF">ACFSRY_00195</name>
</gene>
<evidence type="ECO:0000256" key="2">
    <source>
        <dbReference type="ARBA" id="ARBA00009773"/>
    </source>
</evidence>
<dbReference type="Proteomes" id="UP001597544">
    <property type="component" value="Unassembled WGS sequence"/>
</dbReference>
<feature type="transmembrane region" description="Helical" evidence="8">
    <location>
        <begin position="31"/>
        <end position="49"/>
    </location>
</feature>
<comment type="similarity">
    <text evidence="2">Belongs to the autoinducer-2 exporter (AI-2E) (TC 2.A.86) family.</text>
</comment>
<reference evidence="10" key="1">
    <citation type="journal article" date="2019" name="Int. J. Syst. Evol. Microbiol.">
        <title>The Global Catalogue of Microorganisms (GCM) 10K type strain sequencing project: providing services to taxonomists for standard genome sequencing and annotation.</title>
        <authorList>
            <consortium name="The Broad Institute Genomics Platform"/>
            <consortium name="The Broad Institute Genome Sequencing Center for Infectious Disease"/>
            <person name="Wu L."/>
            <person name="Ma J."/>
        </authorList>
    </citation>
    <scope>NUCLEOTIDE SEQUENCE [LARGE SCALE GENOMIC DNA]</scope>
    <source>
        <strain evidence="10">KCTC 42498</strain>
    </source>
</reference>
<dbReference type="InterPro" id="IPR002549">
    <property type="entry name" value="AI-2E-like"/>
</dbReference>
<comment type="subcellular location">
    <subcellularLocation>
        <location evidence="1">Cell membrane</location>
        <topology evidence="1">Multi-pass membrane protein</topology>
    </subcellularLocation>
</comment>
<evidence type="ECO:0000313" key="9">
    <source>
        <dbReference type="EMBL" id="MFD2512267.1"/>
    </source>
</evidence>
<evidence type="ECO:0000256" key="3">
    <source>
        <dbReference type="ARBA" id="ARBA00022448"/>
    </source>
</evidence>
<dbReference type="PANTHER" id="PTHR21716:SF53">
    <property type="entry name" value="PERMEASE PERM-RELATED"/>
    <property type="match status" value="1"/>
</dbReference>
<keyword evidence="6 8" id="KW-1133">Transmembrane helix</keyword>
<evidence type="ECO:0000256" key="7">
    <source>
        <dbReference type="ARBA" id="ARBA00023136"/>
    </source>
</evidence>
<evidence type="ECO:0000313" key="10">
    <source>
        <dbReference type="Proteomes" id="UP001597544"/>
    </source>
</evidence>
<feature type="transmembrane region" description="Helical" evidence="8">
    <location>
        <begin position="201"/>
        <end position="222"/>
    </location>
</feature>
<protein>
    <submittedName>
        <fullName evidence="9">AI-2E family transporter</fullName>
    </submittedName>
</protein>